<comment type="caution">
    <text evidence="2">The sequence shown here is derived from an EMBL/GenBank/DDBJ whole genome shotgun (WGS) entry which is preliminary data.</text>
</comment>
<protein>
    <submittedName>
        <fullName evidence="2">Uncharacterized protein</fullName>
    </submittedName>
</protein>
<feature type="region of interest" description="Disordered" evidence="1">
    <location>
        <begin position="79"/>
        <end position="99"/>
    </location>
</feature>
<sequence length="154" mass="17153">MADMYSLGRGDDSLSIEGRSHQPHSLQANFVGFCSRCGGDLSSIAYYRVSGGRAVAAFCDGCQKPFLLRFDESWSFKDESELGRDGVGGSAPAAPGASRLTDLSREELETVFTPAELRDMERCERGEAYTRQNLYRARAKYEKFERLFGVKIEI</sequence>
<organism evidence="2 3">
    <name type="scientific">Candidatus Methanocrinis natronophilus</name>
    <dbReference type="NCBI Taxonomy" id="3033396"/>
    <lineage>
        <taxon>Archaea</taxon>
        <taxon>Methanobacteriati</taxon>
        <taxon>Methanobacteriota</taxon>
        <taxon>Stenosarchaea group</taxon>
        <taxon>Methanomicrobia</taxon>
        <taxon>Methanotrichales</taxon>
        <taxon>Methanotrichaceae</taxon>
        <taxon>Methanocrinis</taxon>
    </lineage>
</organism>
<evidence type="ECO:0000313" key="2">
    <source>
        <dbReference type="EMBL" id="MDF0590947.1"/>
    </source>
</evidence>
<evidence type="ECO:0000256" key="1">
    <source>
        <dbReference type="SAM" id="MobiDB-lite"/>
    </source>
</evidence>
<name>A0ABT5X8C0_9EURY</name>
<gene>
    <name evidence="2" type="ORF">P0O15_07175</name>
</gene>
<keyword evidence="3" id="KW-1185">Reference proteome</keyword>
<dbReference type="EMBL" id="JARFPK010000022">
    <property type="protein sequence ID" value="MDF0590947.1"/>
    <property type="molecule type" value="Genomic_DNA"/>
</dbReference>
<accession>A0ABT5X8C0</accession>
<reference evidence="2 3" key="1">
    <citation type="submission" date="2023-03" db="EMBL/GenBank/DDBJ databases">
        <title>WGS of Methanotrichaceae archaeon Mx.</title>
        <authorList>
            <person name="Sorokin D.Y."/>
            <person name="Merkel A.Y."/>
        </authorList>
    </citation>
    <scope>NUCLEOTIDE SEQUENCE [LARGE SCALE GENOMIC DNA]</scope>
    <source>
        <strain evidence="2 3">Mx</strain>
    </source>
</reference>
<proteinExistence type="predicted"/>
<evidence type="ECO:0000313" key="3">
    <source>
        <dbReference type="Proteomes" id="UP001220010"/>
    </source>
</evidence>
<dbReference type="RefSeq" id="WP_316966692.1">
    <property type="nucleotide sequence ID" value="NZ_JARFPK010000022.1"/>
</dbReference>
<dbReference type="Proteomes" id="UP001220010">
    <property type="component" value="Unassembled WGS sequence"/>
</dbReference>